<evidence type="ECO:0000256" key="1">
    <source>
        <dbReference type="SAM" id="MobiDB-lite"/>
    </source>
</evidence>
<feature type="compositionally biased region" description="Acidic residues" evidence="1">
    <location>
        <begin position="18"/>
        <end position="28"/>
    </location>
</feature>
<dbReference type="EMBL" id="CAMKVN010005646">
    <property type="protein sequence ID" value="CAI2189157.1"/>
    <property type="molecule type" value="Genomic_DNA"/>
</dbReference>
<gene>
    <name evidence="2" type="ORF">FWILDA_LOCUS13940</name>
</gene>
<dbReference type="PANTHER" id="PTHR35871:SF1">
    <property type="entry name" value="CXC1-LIKE CYSTEINE CLUSTER ASSOCIATED WITH KDZ TRANSPOSASES DOMAIN-CONTAINING PROTEIN"/>
    <property type="match status" value="1"/>
</dbReference>
<feature type="compositionally biased region" description="Basic and acidic residues" evidence="1">
    <location>
        <begin position="70"/>
        <end position="83"/>
    </location>
</feature>
<dbReference type="Proteomes" id="UP001153678">
    <property type="component" value="Unassembled WGS sequence"/>
</dbReference>
<keyword evidence="3" id="KW-1185">Reference proteome</keyword>
<protein>
    <submittedName>
        <fullName evidence="2">7410_t:CDS:1</fullName>
    </submittedName>
</protein>
<feature type="region of interest" description="Disordered" evidence="1">
    <location>
        <begin position="70"/>
        <end position="118"/>
    </location>
</feature>
<sequence>QKFQNSERDNNEEYNSSDNEDLDMGFEQEDEYFNKEESLFQTLVDNIKILYHLSDHLRIMKILSELKKKEEKNNNERDEINDSEREEENDDEGEERNDDREARNDNEGEEENDDKKIENRAIPIFEKTHPGAIAIFVFDNSSSHRKYADNTLNAYHMNLNSGGKQAKLRDTIFNGQIQYMNFLDNYHNKDLCGKLKGMRIILEERGL</sequence>
<evidence type="ECO:0000313" key="3">
    <source>
        <dbReference type="Proteomes" id="UP001153678"/>
    </source>
</evidence>
<evidence type="ECO:0000313" key="2">
    <source>
        <dbReference type="EMBL" id="CAI2189157.1"/>
    </source>
</evidence>
<comment type="caution">
    <text evidence="2">The sequence shown here is derived from an EMBL/GenBank/DDBJ whole genome shotgun (WGS) entry which is preliminary data.</text>
</comment>
<accession>A0A9W4WYQ8</accession>
<name>A0A9W4WYQ8_9GLOM</name>
<proteinExistence type="predicted"/>
<feature type="compositionally biased region" description="Basic and acidic residues" evidence="1">
    <location>
        <begin position="1"/>
        <end position="11"/>
    </location>
</feature>
<organism evidence="2 3">
    <name type="scientific">Funneliformis geosporum</name>
    <dbReference type="NCBI Taxonomy" id="1117311"/>
    <lineage>
        <taxon>Eukaryota</taxon>
        <taxon>Fungi</taxon>
        <taxon>Fungi incertae sedis</taxon>
        <taxon>Mucoromycota</taxon>
        <taxon>Glomeromycotina</taxon>
        <taxon>Glomeromycetes</taxon>
        <taxon>Glomerales</taxon>
        <taxon>Glomeraceae</taxon>
        <taxon>Funneliformis</taxon>
    </lineage>
</organism>
<dbReference type="AlphaFoldDB" id="A0A9W4WYQ8"/>
<feature type="region of interest" description="Disordered" evidence="1">
    <location>
        <begin position="1"/>
        <end position="28"/>
    </location>
</feature>
<feature type="non-terminal residue" evidence="2">
    <location>
        <position position="207"/>
    </location>
</feature>
<dbReference type="PANTHER" id="PTHR35871">
    <property type="entry name" value="EXPRESSED PROTEIN"/>
    <property type="match status" value="1"/>
</dbReference>
<reference evidence="2" key="1">
    <citation type="submission" date="2022-08" db="EMBL/GenBank/DDBJ databases">
        <authorList>
            <person name="Kallberg Y."/>
            <person name="Tangrot J."/>
            <person name="Rosling A."/>
        </authorList>
    </citation>
    <scope>NUCLEOTIDE SEQUENCE</scope>
    <source>
        <strain evidence="2">Wild A</strain>
    </source>
</reference>
<feature type="compositionally biased region" description="Basic and acidic residues" evidence="1">
    <location>
        <begin position="97"/>
        <end position="106"/>
    </location>
</feature>
<dbReference type="OrthoDB" id="2418550at2759"/>
<feature type="compositionally biased region" description="Acidic residues" evidence="1">
    <location>
        <begin position="84"/>
        <end position="96"/>
    </location>
</feature>